<keyword evidence="2 5" id="KW-0210">Decarboxylase</keyword>
<dbReference type="Pfam" id="PF02784">
    <property type="entry name" value="Orn_Arg_deC_N"/>
    <property type="match status" value="1"/>
</dbReference>
<dbReference type="PANTHER" id="PTHR43727">
    <property type="entry name" value="DIAMINOPIMELATE DECARBOXYLASE"/>
    <property type="match status" value="1"/>
</dbReference>
<dbReference type="GO" id="GO:0008836">
    <property type="term" value="F:diaminopimelate decarboxylase activity"/>
    <property type="evidence" value="ECO:0007669"/>
    <property type="project" value="UniProtKB-UniRule"/>
</dbReference>
<keyword evidence="5" id="KW-0028">Amino-acid biosynthesis</keyword>
<evidence type="ECO:0000313" key="10">
    <source>
        <dbReference type="EMBL" id="KID42036.1"/>
    </source>
</evidence>
<evidence type="ECO:0000313" key="11">
    <source>
        <dbReference type="Proteomes" id="UP000031397"/>
    </source>
</evidence>
<dbReference type="EMBL" id="JOJZ01000013">
    <property type="protein sequence ID" value="KID42036.1"/>
    <property type="molecule type" value="Genomic_DNA"/>
</dbReference>
<name>A0A0C1PQ63_9LACO</name>
<dbReference type="CDD" id="cd06828">
    <property type="entry name" value="PLPDE_III_DapDC"/>
    <property type="match status" value="1"/>
</dbReference>
<comment type="function">
    <text evidence="5">Specifically catalyzes the decarboxylation of meso-diaminopimelate (meso-DAP) to L-lysine.</text>
</comment>
<dbReference type="FunFam" id="3.20.20.10:FF:000003">
    <property type="entry name" value="Diaminopimelate decarboxylase"/>
    <property type="match status" value="1"/>
</dbReference>
<comment type="catalytic activity">
    <reaction evidence="5 8">
        <text>meso-2,6-diaminopimelate + H(+) = L-lysine + CO2</text>
        <dbReference type="Rhea" id="RHEA:15101"/>
        <dbReference type="ChEBI" id="CHEBI:15378"/>
        <dbReference type="ChEBI" id="CHEBI:16526"/>
        <dbReference type="ChEBI" id="CHEBI:32551"/>
        <dbReference type="ChEBI" id="CHEBI:57791"/>
        <dbReference type="EC" id="4.1.1.20"/>
    </reaction>
</comment>
<dbReference type="SUPFAM" id="SSF51419">
    <property type="entry name" value="PLP-binding barrel"/>
    <property type="match status" value="1"/>
</dbReference>
<feature type="binding site" evidence="5">
    <location>
        <position position="363"/>
    </location>
    <ligand>
        <name>substrate</name>
    </ligand>
</feature>
<proteinExistence type="inferred from homology"/>
<evidence type="ECO:0000256" key="7">
    <source>
        <dbReference type="PIRSR" id="PIRSR600183-50"/>
    </source>
</evidence>
<dbReference type="HAMAP" id="MF_02120">
    <property type="entry name" value="LysA"/>
    <property type="match status" value="1"/>
</dbReference>
<dbReference type="InterPro" id="IPR002986">
    <property type="entry name" value="DAP_deCOOHase_LysA"/>
</dbReference>
<feature type="binding site" evidence="5">
    <location>
        <begin position="291"/>
        <end position="294"/>
    </location>
    <ligand>
        <name>pyridoxal 5'-phosphate</name>
        <dbReference type="ChEBI" id="CHEBI:597326"/>
    </ligand>
</feature>
<evidence type="ECO:0000256" key="5">
    <source>
        <dbReference type="HAMAP-Rule" id="MF_02120"/>
    </source>
</evidence>
<comment type="pathway">
    <text evidence="5 8">Amino-acid biosynthesis; L-lysine biosynthesis via DAP pathway; L-lysine from DL-2,6-diaminopimelate: step 1/1.</text>
</comment>
<evidence type="ECO:0000256" key="6">
    <source>
        <dbReference type="NCBIfam" id="TIGR01048"/>
    </source>
</evidence>
<dbReference type="PRINTS" id="PR01181">
    <property type="entry name" value="DAPDCRBXLASE"/>
</dbReference>
<organism evidence="10 11">
    <name type="scientific">Fructilactobacillus fructivorans</name>
    <dbReference type="NCBI Taxonomy" id="1614"/>
    <lineage>
        <taxon>Bacteria</taxon>
        <taxon>Bacillati</taxon>
        <taxon>Bacillota</taxon>
        <taxon>Bacilli</taxon>
        <taxon>Lactobacillales</taxon>
        <taxon>Lactobacillaceae</taxon>
        <taxon>Fructilactobacillus</taxon>
    </lineage>
</organism>
<comment type="caution">
    <text evidence="10">The sequence shown here is derived from an EMBL/GenBank/DDBJ whole genome shotgun (WGS) entry which is preliminary data.</text>
</comment>
<keyword evidence="5 8" id="KW-0457">Lysine biosynthesis</keyword>
<dbReference type="NCBIfam" id="TIGR01048">
    <property type="entry name" value="lysA"/>
    <property type="match status" value="1"/>
</dbReference>
<dbReference type="Gene3D" id="3.20.20.10">
    <property type="entry name" value="Alanine racemase"/>
    <property type="match status" value="1"/>
</dbReference>
<dbReference type="Gene3D" id="2.40.37.10">
    <property type="entry name" value="Lyase, Ornithine Decarboxylase, Chain A, domain 1"/>
    <property type="match status" value="1"/>
</dbReference>
<dbReference type="InterPro" id="IPR022644">
    <property type="entry name" value="De-COase2_N"/>
</dbReference>
<comment type="similarity">
    <text evidence="5">Belongs to the Orn/Lys/Arg decarboxylase class-II family. LysA subfamily.</text>
</comment>
<dbReference type="GO" id="GO:0030170">
    <property type="term" value="F:pyridoxal phosphate binding"/>
    <property type="evidence" value="ECO:0007669"/>
    <property type="project" value="UniProtKB-UniRule"/>
</dbReference>
<evidence type="ECO:0000256" key="1">
    <source>
        <dbReference type="ARBA" id="ARBA00001933"/>
    </source>
</evidence>
<dbReference type="PATRIC" id="fig|1614.7.peg.674"/>
<dbReference type="InterPro" id="IPR000183">
    <property type="entry name" value="Orn/DAP/Arg_de-COase"/>
</dbReference>
<dbReference type="InterPro" id="IPR029066">
    <property type="entry name" value="PLP-binding_barrel"/>
</dbReference>
<dbReference type="OrthoDB" id="9802241at2"/>
<feature type="active site" description="Proton donor" evidence="7">
    <location>
        <position position="362"/>
    </location>
</feature>
<feature type="binding site" evidence="5">
    <location>
        <position position="335"/>
    </location>
    <ligand>
        <name>substrate</name>
    </ligand>
</feature>
<sequence>MMKSVIDKQDIRDHDLYIGGIKASDLAKEYGTPLEVYDVTQIRSQIRKFKQVFEERHVDYSVNYASKAFATIGMYQIVKQEGAGIDVVSGGELFTALQADFPMNRVSFHGNNKSKDELEMAVKNGVGTIMLDNFHEIDLLHDVLEEQNANIDVMLRITPGISAHTHEYIQTGQVDSKFGFDLGSGQADEALQRVLKEKRMNMKGVHAYIGSQIFSTKGFVGAADKLVDVMKHWHDDFGYTAKVVNVGGGFGIQYTDEEHPVAPEEFVSAIVDEIKQKTKSYNLPTPAIWIEPGRSIVGTAGYSLYTIGSRKDVPGIKSYVAVDGGMGDNIRPALYEADYEGALANNADGKPVEDVRIAGKYCESGDILIQNQPIPKSKPGDIFVIFNTGAYGYSMASNYNRNPRPAVVFVENGKSQIAVKRESYADLSRLDTKLKEN</sequence>
<dbReference type="AlphaFoldDB" id="A0A0C1PQ63"/>
<evidence type="ECO:0000256" key="3">
    <source>
        <dbReference type="ARBA" id="ARBA00022898"/>
    </source>
</evidence>
<keyword evidence="3 5" id="KW-0663">Pyridoxal phosphate</keyword>
<dbReference type="PANTHER" id="PTHR43727:SF2">
    <property type="entry name" value="GROUP IV DECARBOXYLASE"/>
    <property type="match status" value="1"/>
</dbReference>
<dbReference type="Proteomes" id="UP000031397">
    <property type="component" value="Unassembled WGS sequence"/>
</dbReference>
<dbReference type="PRINTS" id="PR01179">
    <property type="entry name" value="ODADCRBXLASE"/>
</dbReference>
<evidence type="ECO:0000256" key="2">
    <source>
        <dbReference type="ARBA" id="ARBA00022793"/>
    </source>
</evidence>
<dbReference type="InterPro" id="IPR009006">
    <property type="entry name" value="Ala_racemase/Decarboxylase_C"/>
</dbReference>
<feature type="binding site" evidence="5">
    <location>
        <position position="249"/>
    </location>
    <ligand>
        <name>pyridoxal 5'-phosphate</name>
        <dbReference type="ChEBI" id="CHEBI:597326"/>
    </ligand>
</feature>
<feature type="binding site" evidence="5">
    <location>
        <position position="294"/>
    </location>
    <ligand>
        <name>substrate</name>
    </ligand>
</feature>
<evidence type="ECO:0000256" key="8">
    <source>
        <dbReference type="RuleBase" id="RU003738"/>
    </source>
</evidence>
<dbReference type="RefSeq" id="WP_156112349.1">
    <property type="nucleotide sequence ID" value="NZ_JOJZ01000013.1"/>
</dbReference>
<feature type="modified residue" description="N6-(pyridoxal phosphate)lysine" evidence="5 7">
    <location>
        <position position="67"/>
    </location>
</feature>
<dbReference type="GO" id="GO:0009089">
    <property type="term" value="P:lysine biosynthetic process via diaminopimelate"/>
    <property type="evidence" value="ECO:0007669"/>
    <property type="project" value="UniProtKB-UniRule"/>
</dbReference>
<evidence type="ECO:0000259" key="9">
    <source>
        <dbReference type="Pfam" id="PF02784"/>
    </source>
</evidence>
<feature type="binding site" evidence="5">
    <location>
        <position position="391"/>
    </location>
    <ligand>
        <name>pyridoxal 5'-phosphate</name>
        <dbReference type="ChEBI" id="CHEBI:597326"/>
    </ligand>
</feature>
<reference evidence="10 11" key="1">
    <citation type="submission" date="2014-06" db="EMBL/GenBank/DDBJ databases">
        <title>Functional and comparative genomic analyses of the Drosophila gut microbiota identify candidate symbiosis factors.</title>
        <authorList>
            <person name="Newell P.D."/>
            <person name="Chaston J.M."/>
            <person name="Douglas A.E."/>
        </authorList>
    </citation>
    <scope>NUCLEOTIDE SEQUENCE [LARGE SCALE GENOMIC DNA]</scope>
    <source>
        <strain evidence="10 11">DmCS_002</strain>
    </source>
</reference>
<dbReference type="GeneID" id="74913372"/>
<dbReference type="UniPathway" id="UPA00034">
    <property type="reaction ID" value="UER00027"/>
</dbReference>
<keyword evidence="11" id="KW-1185">Reference proteome</keyword>
<feature type="binding site" evidence="5">
    <location>
        <position position="331"/>
    </location>
    <ligand>
        <name>substrate</name>
    </ligand>
</feature>
<dbReference type="SUPFAM" id="SSF50621">
    <property type="entry name" value="Alanine racemase C-terminal domain-like"/>
    <property type="match status" value="1"/>
</dbReference>
<feature type="domain" description="Orn/DAP/Arg decarboxylase 2 N-terminal" evidence="9">
    <location>
        <begin position="40"/>
        <end position="297"/>
    </location>
</feature>
<accession>A0A0C1PQ63</accession>
<feature type="binding site" evidence="5">
    <location>
        <position position="391"/>
    </location>
    <ligand>
        <name>substrate</name>
    </ligand>
</feature>
<dbReference type="EC" id="4.1.1.20" evidence="5 6"/>
<keyword evidence="4 5" id="KW-0456">Lyase</keyword>
<evidence type="ECO:0000256" key="4">
    <source>
        <dbReference type="ARBA" id="ARBA00023239"/>
    </source>
</evidence>
<gene>
    <name evidence="5" type="primary">lysA</name>
    <name evidence="10" type="ORF">LfDm3_0704</name>
</gene>
<comment type="cofactor">
    <cofactor evidence="1 5 7 8">
        <name>pyridoxal 5'-phosphate</name>
        <dbReference type="ChEBI" id="CHEBI:597326"/>
    </cofactor>
</comment>
<protein>
    <recommendedName>
        <fullName evidence="5 6">Diaminopimelate decarboxylase</fullName>
        <shortName evidence="5">DAP decarboxylase</shortName>
        <shortName evidence="5">DAPDC</shortName>
        <ecNumber evidence="5 6">4.1.1.20</ecNumber>
    </recommendedName>
</protein>
<comment type="subunit">
    <text evidence="5">Homodimer.</text>
</comment>